<dbReference type="InterPro" id="IPR036047">
    <property type="entry name" value="F-box-like_dom_sf"/>
</dbReference>
<dbReference type="AlphaFoldDB" id="A0A9P6W2Q9"/>
<feature type="chain" id="PRO_5040286283" description="F-box domain-containing protein" evidence="2">
    <location>
        <begin position="35"/>
        <end position="289"/>
    </location>
</feature>
<keyword evidence="2" id="KW-0732">Signal</keyword>
<feature type="compositionally biased region" description="Polar residues" evidence="1">
    <location>
        <begin position="112"/>
        <end position="125"/>
    </location>
</feature>
<dbReference type="PROSITE" id="PS50181">
    <property type="entry name" value="FBOX"/>
    <property type="match status" value="1"/>
</dbReference>
<evidence type="ECO:0000259" key="3">
    <source>
        <dbReference type="PROSITE" id="PS50181"/>
    </source>
</evidence>
<accession>A0A9P6W2Q9</accession>
<comment type="caution">
    <text evidence="4">The sequence shown here is derived from an EMBL/GenBank/DDBJ whole genome shotgun (WGS) entry which is preliminary data.</text>
</comment>
<name>A0A9P6W2Q9_RHOMI</name>
<keyword evidence="5" id="KW-1185">Reference proteome</keyword>
<dbReference type="SUPFAM" id="SSF81383">
    <property type="entry name" value="F-box domain"/>
    <property type="match status" value="1"/>
</dbReference>
<sequence length="289" mass="31610">MGPPRQERDRLSTLPTALLLRVLSHLSLPDLVLGVKPISRTLYLHAVNLARQQALPLWLEEVQQSAMTRTRAGGGGAPLARSALTGIPALVLQTPAVQHEQDGDFPPPSYAQAEQSAPTKSPLSSSTSRELAIFDLFTATLAVSLSRLAASTLLMTGEDDALRIPKDARQDLFSHLQPKARCEDLVIAEGIRRGWIVGGVHDSAVGRFTTIGAEDIRVDPKLREARLLLPFRSGSDDRSRLARTWRSVVSVARDSGDDLETVARRLVRQGDHAGVVRVEEADGRRRYEL</sequence>
<proteinExistence type="predicted"/>
<organism evidence="4 5">
    <name type="scientific">Rhodotorula mucilaginosa</name>
    <name type="common">Yeast</name>
    <name type="synonym">Rhodotorula rubra</name>
    <dbReference type="NCBI Taxonomy" id="5537"/>
    <lineage>
        <taxon>Eukaryota</taxon>
        <taxon>Fungi</taxon>
        <taxon>Dikarya</taxon>
        <taxon>Basidiomycota</taxon>
        <taxon>Pucciniomycotina</taxon>
        <taxon>Microbotryomycetes</taxon>
        <taxon>Sporidiobolales</taxon>
        <taxon>Sporidiobolaceae</taxon>
        <taxon>Rhodotorula</taxon>
    </lineage>
</organism>
<dbReference type="OrthoDB" id="2536866at2759"/>
<dbReference type="Proteomes" id="UP000777482">
    <property type="component" value="Unassembled WGS sequence"/>
</dbReference>
<feature type="signal peptide" evidence="2">
    <location>
        <begin position="1"/>
        <end position="34"/>
    </location>
</feature>
<evidence type="ECO:0000256" key="2">
    <source>
        <dbReference type="SAM" id="SignalP"/>
    </source>
</evidence>
<evidence type="ECO:0000256" key="1">
    <source>
        <dbReference type="SAM" id="MobiDB-lite"/>
    </source>
</evidence>
<reference evidence="4 5" key="1">
    <citation type="submission" date="2020-11" db="EMBL/GenBank/DDBJ databases">
        <title>Kefir isolates.</title>
        <authorList>
            <person name="Marcisauskas S."/>
            <person name="Kim Y."/>
            <person name="Blasche S."/>
        </authorList>
    </citation>
    <scope>NUCLEOTIDE SEQUENCE [LARGE SCALE GENOMIC DNA]</scope>
    <source>
        <strain evidence="4 5">KR</strain>
    </source>
</reference>
<evidence type="ECO:0000313" key="4">
    <source>
        <dbReference type="EMBL" id="KAG0662107.1"/>
    </source>
</evidence>
<feature type="domain" description="F-box" evidence="3">
    <location>
        <begin position="8"/>
        <end position="61"/>
    </location>
</feature>
<dbReference type="EMBL" id="PUHQ01000029">
    <property type="protein sequence ID" value="KAG0662107.1"/>
    <property type="molecule type" value="Genomic_DNA"/>
</dbReference>
<gene>
    <name evidence="4" type="ORF">C6P46_003500</name>
</gene>
<dbReference type="InterPro" id="IPR001810">
    <property type="entry name" value="F-box_dom"/>
</dbReference>
<protein>
    <recommendedName>
        <fullName evidence="3">F-box domain-containing protein</fullName>
    </recommendedName>
</protein>
<evidence type="ECO:0000313" key="5">
    <source>
        <dbReference type="Proteomes" id="UP000777482"/>
    </source>
</evidence>
<feature type="region of interest" description="Disordered" evidence="1">
    <location>
        <begin position="99"/>
        <end position="125"/>
    </location>
</feature>